<proteinExistence type="inferred from homology"/>
<feature type="compositionally biased region" description="Low complexity" evidence="3">
    <location>
        <begin position="61"/>
        <end position="78"/>
    </location>
</feature>
<dbReference type="EC" id="3.4.19.12" evidence="2"/>
<feature type="compositionally biased region" description="Basic and acidic residues" evidence="3">
    <location>
        <begin position="44"/>
        <end position="59"/>
    </location>
</feature>
<evidence type="ECO:0000256" key="1">
    <source>
        <dbReference type="ARBA" id="ARBA00011074"/>
    </source>
</evidence>
<keyword evidence="2" id="KW-0378">Hydrolase</keyword>
<comment type="function">
    <text evidence="2">Hydrolase that can remove 'Lys-48'-linked conjugated ubiquitin from proteins.</text>
</comment>
<evidence type="ECO:0000256" key="2">
    <source>
        <dbReference type="RuleBase" id="RU367088"/>
    </source>
</evidence>
<dbReference type="InterPro" id="IPR039785">
    <property type="entry name" value="MINY3/4"/>
</dbReference>
<sequence length="755" mass="83841">MFGHGLPPPNTKTTNNNNPARLSRRNLNTASRRRQSIGQSVDQVVEHHLALRSKSREDAISPVSTSSSHSHQSGYYPSFGTQTSQSIPSELTDVNEALELRLKMNSNRRRSGGFMIPDLGPAPQPKNVAPKLKNSLIQIGTIPPQSSSQGTLVQSSGQKMNRSQSLFPQSGTVAPNLAEWPQERRRGVHPLTFTTQDQTQPSATMVGRKISLGLSYGPITSSVDDEALSRRPRIPNSRKAQLGDPLPKSPRHMHGALNGSIEKSWRQQVDAATARVTARSNSRSNHNQYPTESQHQHARALADQPNYERKLSAAAPANTLTLDNWFTQDPLSPVESTDSSRRNSGLAPIPDVEDYMIPKDSVAAMELRDLDEQEQDFSISPPVNHNGKQKLIIQRQGQPFTLELATSLRMLLFGTTNRSFPSGWWNQAFEFDGKLKFGFRQIRGGPCGVLASVQAILLQALLFGSQLDDTTRAVDPLAPNKRERENAFVVAIASILAKCAQKTKSMVLVMPSSRTHFTGIGRYKDDAVTETFSRYEFTKVKDVIRCLEENVTFFTAPGNHGVVAFLYSVMLTRGFANIRDDMDSPDLPLMAAHGYCSQEMVNLFLVGEAISNSFDGTVTLGGENGSSEFTKLRGIDHRSDIGMLSLFEHYQSIRVGENFKTPNYPIWLICSESHFSVLFATVQGVQNTNVADRQSIQVIFYDGLAMQEELVNLTIDCSKSELVNDDQDLVPPLEYCIRTKWRDAYVNWNGHQKIL</sequence>
<keyword evidence="2" id="KW-0645">Protease</keyword>
<dbReference type="PANTHER" id="PTHR12473">
    <property type="entry name" value="UBIQUITIN CARBOXYL-TERMINAL HYDROLASE MINDY-4-RELATED"/>
    <property type="match status" value="1"/>
</dbReference>
<protein>
    <recommendedName>
        <fullName evidence="2">Ubiquitin carboxyl-terminal hydrolase MINDY</fullName>
        <ecNumber evidence="2">3.4.19.12</ecNumber>
    </recommendedName>
</protein>
<dbReference type="Pfam" id="PF13898">
    <property type="entry name" value="MINDY-3_4_CD"/>
    <property type="match status" value="1"/>
</dbReference>
<evidence type="ECO:0000313" key="5">
    <source>
        <dbReference type="EMBL" id="TRY77449.1"/>
    </source>
</evidence>
<keyword evidence="2" id="KW-0788">Thiol protease</keyword>
<dbReference type="GO" id="GO:0071108">
    <property type="term" value="P:protein K48-linked deubiquitination"/>
    <property type="evidence" value="ECO:0007669"/>
    <property type="project" value="InterPro"/>
</dbReference>
<dbReference type="PANTHER" id="PTHR12473:SF8">
    <property type="entry name" value="UBIQUITIN CARBOXYL-TERMINAL HYDROLASE MINDY-4-RELATED"/>
    <property type="match status" value="1"/>
</dbReference>
<comment type="catalytic activity">
    <reaction evidence="2">
        <text>Thiol-dependent hydrolysis of ester, thioester, amide, peptide and isopeptide bonds formed by the C-terminal Gly of ubiquitin (a 76-residue protein attached to proteins as an intracellular targeting signal).</text>
        <dbReference type="EC" id="3.4.19.12"/>
    </reaction>
</comment>
<organism evidence="5 6">
    <name type="scientific">Tigriopus californicus</name>
    <name type="common">Marine copepod</name>
    <dbReference type="NCBI Taxonomy" id="6832"/>
    <lineage>
        <taxon>Eukaryota</taxon>
        <taxon>Metazoa</taxon>
        <taxon>Ecdysozoa</taxon>
        <taxon>Arthropoda</taxon>
        <taxon>Crustacea</taxon>
        <taxon>Multicrustacea</taxon>
        <taxon>Hexanauplia</taxon>
        <taxon>Copepoda</taxon>
        <taxon>Harpacticoida</taxon>
        <taxon>Harpacticidae</taxon>
        <taxon>Tigriopus</taxon>
    </lineage>
</organism>
<comment type="caution">
    <text evidence="5">The sequence shown here is derived from an EMBL/GenBank/DDBJ whole genome shotgun (WGS) entry which is preliminary data.</text>
</comment>
<feature type="domain" description="Deubiquitinating enzyme MINDY-3/4 conserved" evidence="4">
    <location>
        <begin position="409"/>
        <end position="750"/>
    </location>
</feature>
<feature type="region of interest" description="Disordered" evidence="3">
    <location>
        <begin position="221"/>
        <end position="304"/>
    </location>
</feature>
<dbReference type="InterPro" id="IPR025257">
    <property type="entry name" value="MINDY-3/4_CD"/>
</dbReference>
<comment type="similarity">
    <text evidence="1 2">Belongs to the MINDY deubiquitinase family. FAM188 subfamily.</text>
</comment>
<dbReference type="SMART" id="SM01174">
    <property type="entry name" value="DUF4205"/>
    <property type="match status" value="1"/>
</dbReference>
<keyword evidence="2" id="KW-0833">Ubl conjugation pathway</keyword>
<dbReference type="AlphaFoldDB" id="A0A553PIE2"/>
<accession>A0A553PIE2</accession>
<feature type="compositionally biased region" description="Polar residues" evidence="3">
    <location>
        <begin position="25"/>
        <end position="42"/>
    </location>
</feature>
<dbReference type="OrthoDB" id="10263628at2759"/>
<gene>
    <name evidence="5" type="ORF">TCAL_08015</name>
</gene>
<feature type="region of interest" description="Disordered" evidence="3">
    <location>
        <begin position="327"/>
        <end position="352"/>
    </location>
</feature>
<feature type="region of interest" description="Disordered" evidence="3">
    <location>
        <begin position="1"/>
        <end position="86"/>
    </location>
</feature>
<dbReference type="EMBL" id="VCGU01000004">
    <property type="protein sequence ID" value="TRY77449.1"/>
    <property type="molecule type" value="Genomic_DNA"/>
</dbReference>
<evidence type="ECO:0000256" key="3">
    <source>
        <dbReference type="SAM" id="MobiDB-lite"/>
    </source>
</evidence>
<name>A0A553PIE2_TIGCA</name>
<evidence type="ECO:0000313" key="6">
    <source>
        <dbReference type="Proteomes" id="UP000318571"/>
    </source>
</evidence>
<evidence type="ECO:0000259" key="4">
    <source>
        <dbReference type="SMART" id="SM01174"/>
    </source>
</evidence>
<feature type="compositionally biased region" description="Polar residues" evidence="3">
    <location>
        <begin position="278"/>
        <end position="293"/>
    </location>
</feature>
<feature type="compositionally biased region" description="Pro residues" evidence="3">
    <location>
        <begin position="1"/>
        <end position="10"/>
    </location>
</feature>
<reference evidence="5 6" key="1">
    <citation type="journal article" date="2018" name="Nat. Ecol. Evol.">
        <title>Genomic signatures of mitonuclear coevolution across populations of Tigriopus californicus.</title>
        <authorList>
            <person name="Barreto F.S."/>
            <person name="Watson E.T."/>
            <person name="Lima T.G."/>
            <person name="Willett C.S."/>
            <person name="Edmands S."/>
            <person name="Li W."/>
            <person name="Burton R.S."/>
        </authorList>
    </citation>
    <scope>NUCLEOTIDE SEQUENCE [LARGE SCALE GENOMIC DNA]</scope>
    <source>
        <strain evidence="5 6">San Diego</strain>
    </source>
</reference>
<dbReference type="GO" id="GO:0004843">
    <property type="term" value="F:cysteine-type deubiquitinase activity"/>
    <property type="evidence" value="ECO:0007669"/>
    <property type="project" value="UniProtKB-UniRule"/>
</dbReference>
<keyword evidence="6" id="KW-1185">Reference proteome</keyword>
<dbReference type="GO" id="GO:0006508">
    <property type="term" value="P:proteolysis"/>
    <property type="evidence" value="ECO:0007669"/>
    <property type="project" value="UniProtKB-KW"/>
</dbReference>
<dbReference type="Proteomes" id="UP000318571">
    <property type="component" value="Chromosome 5"/>
</dbReference>
<feature type="compositionally biased region" description="Polar residues" evidence="3">
    <location>
        <begin position="327"/>
        <end position="337"/>
    </location>
</feature>
<dbReference type="GO" id="GO:1990380">
    <property type="term" value="F:K48-linked deubiquitinase activity"/>
    <property type="evidence" value="ECO:0007669"/>
    <property type="project" value="UniProtKB-UniRule"/>
</dbReference>